<keyword evidence="7 8" id="KW-0472">Membrane</keyword>
<evidence type="ECO:0000256" key="7">
    <source>
        <dbReference type="ARBA" id="ARBA00023136"/>
    </source>
</evidence>
<protein>
    <submittedName>
        <fullName evidence="10">UDP-phosphate galactose phosphotransferase</fullName>
    </submittedName>
</protein>
<dbReference type="GO" id="GO:0005886">
    <property type="term" value="C:plasma membrane"/>
    <property type="evidence" value="ECO:0007669"/>
    <property type="project" value="UniProtKB-SubCell"/>
</dbReference>
<evidence type="ECO:0000259" key="9">
    <source>
        <dbReference type="Pfam" id="PF02397"/>
    </source>
</evidence>
<evidence type="ECO:0000256" key="6">
    <source>
        <dbReference type="ARBA" id="ARBA00022989"/>
    </source>
</evidence>
<evidence type="ECO:0000313" key="10">
    <source>
        <dbReference type="EMBL" id="OAK63330.1"/>
    </source>
</evidence>
<evidence type="ECO:0000256" key="1">
    <source>
        <dbReference type="ARBA" id="ARBA00004236"/>
    </source>
</evidence>
<feature type="domain" description="Bacterial sugar transferase" evidence="9">
    <location>
        <begin position="36"/>
        <end position="226"/>
    </location>
</feature>
<dbReference type="Pfam" id="PF02397">
    <property type="entry name" value="Bac_transf"/>
    <property type="match status" value="1"/>
</dbReference>
<dbReference type="RefSeq" id="WP_081268279.1">
    <property type="nucleotide sequence ID" value="NZ_LVHG01000046.1"/>
</dbReference>
<dbReference type="AlphaFoldDB" id="A0AA91DQ13"/>
<accession>A0AA91DQ13</accession>
<dbReference type="PANTHER" id="PTHR30576:SF4">
    <property type="entry name" value="UNDECAPRENYL-PHOSPHATE GALACTOSE PHOSPHOTRANSFERASE"/>
    <property type="match status" value="1"/>
</dbReference>
<keyword evidence="3" id="KW-1003">Cell membrane</keyword>
<keyword evidence="6 8" id="KW-1133">Transmembrane helix</keyword>
<comment type="similarity">
    <text evidence="2">Belongs to the bacterial sugar transferase family.</text>
</comment>
<keyword evidence="5 8" id="KW-0812">Transmembrane</keyword>
<dbReference type="InterPro" id="IPR003362">
    <property type="entry name" value="Bact_transf"/>
</dbReference>
<reference evidence="10 11" key="1">
    <citation type="submission" date="2016-03" db="EMBL/GenBank/DDBJ databases">
        <title>Genome sequence of Variovorax paradoxus KB5.</title>
        <authorList>
            <person name="Jeong H."/>
            <person name="Hong C.E."/>
            <person name="Jo S.H."/>
            <person name="Park J.M."/>
        </authorList>
    </citation>
    <scope>NUCLEOTIDE SEQUENCE [LARGE SCALE GENOMIC DNA]</scope>
    <source>
        <strain evidence="10 11">KB5</strain>
    </source>
</reference>
<organism evidence="10 11">
    <name type="scientific">Variovorax paradoxus</name>
    <dbReference type="NCBI Taxonomy" id="34073"/>
    <lineage>
        <taxon>Bacteria</taxon>
        <taxon>Pseudomonadati</taxon>
        <taxon>Pseudomonadota</taxon>
        <taxon>Betaproteobacteria</taxon>
        <taxon>Burkholderiales</taxon>
        <taxon>Comamonadaceae</taxon>
        <taxon>Variovorax</taxon>
    </lineage>
</organism>
<evidence type="ECO:0000256" key="4">
    <source>
        <dbReference type="ARBA" id="ARBA00022679"/>
    </source>
</evidence>
<dbReference type="GO" id="GO:0016780">
    <property type="term" value="F:phosphotransferase activity, for other substituted phosphate groups"/>
    <property type="evidence" value="ECO:0007669"/>
    <property type="project" value="TreeGrafter"/>
</dbReference>
<dbReference type="EMBL" id="LVHG01000046">
    <property type="protein sequence ID" value="OAK63330.1"/>
    <property type="molecule type" value="Genomic_DNA"/>
</dbReference>
<evidence type="ECO:0000256" key="3">
    <source>
        <dbReference type="ARBA" id="ARBA00022475"/>
    </source>
</evidence>
<dbReference type="Proteomes" id="UP000077852">
    <property type="component" value="Unassembled WGS sequence"/>
</dbReference>
<comment type="caution">
    <text evidence="10">The sequence shown here is derived from an EMBL/GenBank/DDBJ whole genome shotgun (WGS) entry which is preliminary data.</text>
</comment>
<evidence type="ECO:0000313" key="11">
    <source>
        <dbReference type="Proteomes" id="UP000077852"/>
    </source>
</evidence>
<keyword evidence="4" id="KW-0808">Transferase</keyword>
<comment type="subcellular location">
    <subcellularLocation>
        <location evidence="1">Cell membrane</location>
    </subcellularLocation>
</comment>
<dbReference type="PANTHER" id="PTHR30576">
    <property type="entry name" value="COLANIC BIOSYNTHESIS UDP-GLUCOSE LIPID CARRIER TRANSFERASE"/>
    <property type="match status" value="1"/>
</dbReference>
<proteinExistence type="inferred from homology"/>
<feature type="transmembrane region" description="Helical" evidence="8">
    <location>
        <begin position="41"/>
        <end position="63"/>
    </location>
</feature>
<evidence type="ECO:0000256" key="2">
    <source>
        <dbReference type="ARBA" id="ARBA00006464"/>
    </source>
</evidence>
<evidence type="ECO:0000256" key="5">
    <source>
        <dbReference type="ARBA" id="ARBA00022692"/>
    </source>
</evidence>
<evidence type="ECO:0000256" key="8">
    <source>
        <dbReference type="SAM" id="Phobius"/>
    </source>
</evidence>
<gene>
    <name evidence="10" type="ORF">A3K87_16780</name>
</gene>
<sequence>MSVLRSNTPPQPAHGAAANTPVYAPIGGTPWLRAAKRAADIAMAGSFFIFFGWAYALIWLGVLMTSGGPAIYMQPRYGKDGKVFRFLKFRSMVADADAVLARHLRENPGARREWDMYQKLEHDPRITRFGAFLRKYSIDEFPQFWNVLLGDMSMVGPRPCMFAQKELYGDYWDHYCAVRPGITGLWQISGRNEVSYRRRAAMDAEYVSTLSLTRDLVILLKTVSVVAGARGSR</sequence>
<name>A0AA91DQ13_VARPD</name>